<evidence type="ECO:0000256" key="1">
    <source>
        <dbReference type="ARBA" id="ARBA00022723"/>
    </source>
</evidence>
<proteinExistence type="predicted"/>
<feature type="non-terminal residue" evidence="7">
    <location>
        <position position="52"/>
    </location>
</feature>
<keyword evidence="1" id="KW-0479">Metal-binding</keyword>
<dbReference type="PANTHER" id="PTHR47659:SF1">
    <property type="entry name" value="TRANSCRIPTION ACTIVATOR OF GLUCONEOGENESIS ERT1"/>
    <property type="match status" value="1"/>
</dbReference>
<keyword evidence="6" id="KW-0539">Nucleus</keyword>
<dbReference type="InterPro" id="IPR050335">
    <property type="entry name" value="ERT1_acuK_gluconeogen_tf"/>
</dbReference>
<dbReference type="HOGENOM" id="CLU_3112254_0_0_1"/>
<name>A0A0C3Q6R4_9AGAM</name>
<reference evidence="7 8" key="1">
    <citation type="submission" date="2014-04" db="EMBL/GenBank/DDBJ databases">
        <authorList>
            <consortium name="DOE Joint Genome Institute"/>
            <person name="Kuo A."/>
            <person name="Girlanda M."/>
            <person name="Perotto S."/>
            <person name="Kohler A."/>
            <person name="Nagy L.G."/>
            <person name="Floudas D."/>
            <person name="Copeland A."/>
            <person name="Barry K.W."/>
            <person name="Cichocki N."/>
            <person name="Veneault-Fourrey C."/>
            <person name="LaButti K."/>
            <person name="Lindquist E.A."/>
            <person name="Lipzen A."/>
            <person name="Lundell T."/>
            <person name="Morin E."/>
            <person name="Murat C."/>
            <person name="Sun H."/>
            <person name="Tunlid A."/>
            <person name="Henrissat B."/>
            <person name="Grigoriev I.V."/>
            <person name="Hibbett D.S."/>
            <person name="Martin F."/>
            <person name="Nordberg H.P."/>
            <person name="Cantor M.N."/>
            <person name="Hua S.X."/>
        </authorList>
    </citation>
    <scope>NUCLEOTIDE SEQUENCE [LARGE SCALE GENOMIC DNA]</scope>
    <source>
        <strain evidence="7 8">MUT 4182</strain>
    </source>
</reference>
<evidence type="ECO:0008006" key="9">
    <source>
        <dbReference type="Google" id="ProtNLM"/>
    </source>
</evidence>
<evidence type="ECO:0000256" key="5">
    <source>
        <dbReference type="ARBA" id="ARBA00023163"/>
    </source>
</evidence>
<evidence type="ECO:0000256" key="3">
    <source>
        <dbReference type="ARBA" id="ARBA00023015"/>
    </source>
</evidence>
<dbReference type="GO" id="GO:0003700">
    <property type="term" value="F:DNA-binding transcription factor activity"/>
    <property type="evidence" value="ECO:0007669"/>
    <property type="project" value="TreeGrafter"/>
</dbReference>
<dbReference type="STRING" id="1051891.A0A0C3Q6R4"/>
<accession>A0A0C3Q6R4</accession>
<evidence type="ECO:0000256" key="6">
    <source>
        <dbReference type="ARBA" id="ARBA00023242"/>
    </source>
</evidence>
<keyword evidence="5" id="KW-0804">Transcription</keyword>
<keyword evidence="3" id="KW-0805">Transcription regulation</keyword>
<dbReference type="Proteomes" id="UP000054248">
    <property type="component" value="Unassembled WGS sequence"/>
</dbReference>
<dbReference type="GO" id="GO:0046872">
    <property type="term" value="F:metal ion binding"/>
    <property type="evidence" value="ECO:0007669"/>
    <property type="project" value="UniProtKB-KW"/>
</dbReference>
<organism evidence="7 8">
    <name type="scientific">Tulasnella calospora MUT 4182</name>
    <dbReference type="NCBI Taxonomy" id="1051891"/>
    <lineage>
        <taxon>Eukaryota</taxon>
        <taxon>Fungi</taxon>
        <taxon>Dikarya</taxon>
        <taxon>Basidiomycota</taxon>
        <taxon>Agaricomycotina</taxon>
        <taxon>Agaricomycetes</taxon>
        <taxon>Cantharellales</taxon>
        <taxon>Tulasnellaceae</taxon>
        <taxon>Tulasnella</taxon>
    </lineage>
</organism>
<dbReference type="GO" id="GO:0000977">
    <property type="term" value="F:RNA polymerase II transcription regulatory region sequence-specific DNA binding"/>
    <property type="evidence" value="ECO:0007669"/>
    <property type="project" value="TreeGrafter"/>
</dbReference>
<evidence type="ECO:0000313" key="8">
    <source>
        <dbReference type="Proteomes" id="UP000054248"/>
    </source>
</evidence>
<sequence>SPNEHSTLCKAHLTCDDSRPCQRCIKRGIADTCAEGHRKKAKYLLDEEELGA</sequence>
<gene>
    <name evidence="7" type="ORF">M407DRAFT_146777</name>
</gene>
<protein>
    <recommendedName>
        <fullName evidence="9">Zn(2)-C6 fungal-type domain-containing protein</fullName>
    </recommendedName>
</protein>
<dbReference type="GO" id="GO:0005634">
    <property type="term" value="C:nucleus"/>
    <property type="evidence" value="ECO:0007669"/>
    <property type="project" value="TreeGrafter"/>
</dbReference>
<evidence type="ECO:0000256" key="4">
    <source>
        <dbReference type="ARBA" id="ARBA00023125"/>
    </source>
</evidence>
<dbReference type="PANTHER" id="PTHR47659">
    <property type="entry name" value="ZN(II)2CYS6 TRANSCRIPTION FACTOR (EUROFUNG)-RELATED"/>
    <property type="match status" value="1"/>
</dbReference>
<keyword evidence="4" id="KW-0238">DNA-binding</keyword>
<dbReference type="OrthoDB" id="2538135at2759"/>
<evidence type="ECO:0000256" key="2">
    <source>
        <dbReference type="ARBA" id="ARBA00022833"/>
    </source>
</evidence>
<dbReference type="GO" id="GO:0009267">
    <property type="term" value="P:cellular response to starvation"/>
    <property type="evidence" value="ECO:0007669"/>
    <property type="project" value="TreeGrafter"/>
</dbReference>
<evidence type="ECO:0000313" key="7">
    <source>
        <dbReference type="EMBL" id="KIO19551.1"/>
    </source>
</evidence>
<dbReference type="EMBL" id="KN823215">
    <property type="protein sequence ID" value="KIO19551.1"/>
    <property type="molecule type" value="Genomic_DNA"/>
</dbReference>
<reference evidence="8" key="2">
    <citation type="submission" date="2015-01" db="EMBL/GenBank/DDBJ databases">
        <title>Evolutionary Origins and Diversification of the Mycorrhizal Mutualists.</title>
        <authorList>
            <consortium name="DOE Joint Genome Institute"/>
            <consortium name="Mycorrhizal Genomics Consortium"/>
            <person name="Kohler A."/>
            <person name="Kuo A."/>
            <person name="Nagy L.G."/>
            <person name="Floudas D."/>
            <person name="Copeland A."/>
            <person name="Barry K.W."/>
            <person name="Cichocki N."/>
            <person name="Veneault-Fourrey C."/>
            <person name="LaButti K."/>
            <person name="Lindquist E.A."/>
            <person name="Lipzen A."/>
            <person name="Lundell T."/>
            <person name="Morin E."/>
            <person name="Murat C."/>
            <person name="Riley R."/>
            <person name="Ohm R."/>
            <person name="Sun H."/>
            <person name="Tunlid A."/>
            <person name="Henrissat B."/>
            <person name="Grigoriev I.V."/>
            <person name="Hibbett D.S."/>
            <person name="Martin F."/>
        </authorList>
    </citation>
    <scope>NUCLEOTIDE SEQUENCE [LARGE SCALE GENOMIC DNA]</scope>
    <source>
        <strain evidence="8">MUT 4182</strain>
    </source>
</reference>
<keyword evidence="8" id="KW-1185">Reference proteome</keyword>
<feature type="non-terminal residue" evidence="7">
    <location>
        <position position="1"/>
    </location>
</feature>
<keyword evidence="2" id="KW-0862">Zinc</keyword>
<dbReference type="AlphaFoldDB" id="A0A0C3Q6R4"/>